<protein>
    <submittedName>
        <fullName evidence="1">Uncharacterized protein</fullName>
    </submittedName>
</protein>
<evidence type="ECO:0000313" key="1">
    <source>
        <dbReference type="EMBL" id="KAF2234617.1"/>
    </source>
</evidence>
<accession>A0A6A6H9G5</accession>
<dbReference type="AlphaFoldDB" id="A0A6A6H9G5"/>
<reference evidence="1" key="1">
    <citation type="journal article" date="2020" name="Stud. Mycol.">
        <title>101 Dothideomycetes genomes: a test case for predicting lifestyles and emergence of pathogens.</title>
        <authorList>
            <person name="Haridas S."/>
            <person name="Albert R."/>
            <person name="Binder M."/>
            <person name="Bloem J."/>
            <person name="Labutti K."/>
            <person name="Salamov A."/>
            <person name="Andreopoulos B."/>
            <person name="Baker S."/>
            <person name="Barry K."/>
            <person name="Bills G."/>
            <person name="Bluhm B."/>
            <person name="Cannon C."/>
            <person name="Castanera R."/>
            <person name="Culley D."/>
            <person name="Daum C."/>
            <person name="Ezra D."/>
            <person name="Gonzalez J."/>
            <person name="Henrissat B."/>
            <person name="Kuo A."/>
            <person name="Liang C."/>
            <person name="Lipzen A."/>
            <person name="Lutzoni F."/>
            <person name="Magnuson J."/>
            <person name="Mondo S."/>
            <person name="Nolan M."/>
            <person name="Ohm R."/>
            <person name="Pangilinan J."/>
            <person name="Park H.-J."/>
            <person name="Ramirez L."/>
            <person name="Alfaro M."/>
            <person name="Sun H."/>
            <person name="Tritt A."/>
            <person name="Yoshinaga Y."/>
            <person name="Zwiers L.-H."/>
            <person name="Turgeon B."/>
            <person name="Goodwin S."/>
            <person name="Spatafora J."/>
            <person name="Crous P."/>
            <person name="Grigoriev I."/>
        </authorList>
    </citation>
    <scope>NUCLEOTIDE SEQUENCE</scope>
    <source>
        <strain evidence="1">Tuck. ex Michener</strain>
    </source>
</reference>
<organism evidence="1 2">
    <name type="scientific">Viridothelium virens</name>
    <name type="common">Speckled blister lichen</name>
    <name type="synonym">Trypethelium virens</name>
    <dbReference type="NCBI Taxonomy" id="1048519"/>
    <lineage>
        <taxon>Eukaryota</taxon>
        <taxon>Fungi</taxon>
        <taxon>Dikarya</taxon>
        <taxon>Ascomycota</taxon>
        <taxon>Pezizomycotina</taxon>
        <taxon>Dothideomycetes</taxon>
        <taxon>Dothideomycetes incertae sedis</taxon>
        <taxon>Trypetheliales</taxon>
        <taxon>Trypetheliaceae</taxon>
        <taxon>Viridothelium</taxon>
    </lineage>
</organism>
<name>A0A6A6H9G5_VIRVR</name>
<keyword evidence="2" id="KW-1185">Reference proteome</keyword>
<sequence length="75" mass="8543">MNIDCKRVRETRSSDSVFIGIRFLEGKGQSGMEITRQERDGTSKLWGKILTSTNHPHLRYVHGVSFSMCCTCVHL</sequence>
<dbReference type="Proteomes" id="UP000800092">
    <property type="component" value="Unassembled WGS sequence"/>
</dbReference>
<proteinExistence type="predicted"/>
<evidence type="ECO:0000313" key="2">
    <source>
        <dbReference type="Proteomes" id="UP000800092"/>
    </source>
</evidence>
<gene>
    <name evidence="1" type="ORF">EV356DRAFT_501515</name>
</gene>
<dbReference type="EMBL" id="ML991797">
    <property type="protein sequence ID" value="KAF2234617.1"/>
    <property type="molecule type" value="Genomic_DNA"/>
</dbReference>